<dbReference type="PANTHER" id="PTHR33431">
    <property type="entry name" value="ENABLED-LIKE PROTEIN (DUF1635)"/>
    <property type="match status" value="1"/>
</dbReference>
<organism evidence="1 2">
    <name type="scientific">Hibiscus sabdariffa</name>
    <name type="common">roselle</name>
    <dbReference type="NCBI Taxonomy" id="183260"/>
    <lineage>
        <taxon>Eukaryota</taxon>
        <taxon>Viridiplantae</taxon>
        <taxon>Streptophyta</taxon>
        <taxon>Embryophyta</taxon>
        <taxon>Tracheophyta</taxon>
        <taxon>Spermatophyta</taxon>
        <taxon>Magnoliopsida</taxon>
        <taxon>eudicotyledons</taxon>
        <taxon>Gunneridae</taxon>
        <taxon>Pentapetalae</taxon>
        <taxon>rosids</taxon>
        <taxon>malvids</taxon>
        <taxon>Malvales</taxon>
        <taxon>Malvaceae</taxon>
        <taxon>Malvoideae</taxon>
        <taxon>Hibiscus</taxon>
    </lineage>
</organism>
<gene>
    <name evidence="1" type="ORF">V6N12_025830</name>
</gene>
<dbReference type="PANTHER" id="PTHR33431:SF12">
    <property type="entry name" value="HIGH MOBILITY GROUP BOX PROTEIN, PUTATIVE (DUF1635)-RELATED"/>
    <property type="match status" value="1"/>
</dbReference>
<dbReference type="InterPro" id="IPR012862">
    <property type="entry name" value="DUF1635"/>
</dbReference>
<accession>A0ABR2DPZ9</accession>
<sequence length="252" mass="27479">MEANDQKRKHEEETDHLLSLLNLAYKERDEAKEQLHLLINKLIPQPSSENPLAIAPIANSSVTESNSFSDPFSNPHSHACSSPVDSFFDAVTSPDFSTLNFASDSCKILGFGNQVNVPLVSNIDSATAVINDIAKWRTLPQRGKLLQAVTEAGPLLQTLILSGPLPRWRNPPPLQAFRIPSVSLKGLCDSRIDDSKLLANPNITFAHKRVNHCSDSMLNFASSGFSSSQMLNTVAGVNPSISLVKRPKVSLN</sequence>
<proteinExistence type="predicted"/>
<dbReference type="EMBL" id="JBBPBM010000023">
    <property type="protein sequence ID" value="KAK8544974.1"/>
    <property type="molecule type" value="Genomic_DNA"/>
</dbReference>
<evidence type="ECO:0000313" key="1">
    <source>
        <dbReference type="EMBL" id="KAK8544974.1"/>
    </source>
</evidence>
<evidence type="ECO:0000313" key="2">
    <source>
        <dbReference type="Proteomes" id="UP001472677"/>
    </source>
</evidence>
<protein>
    <submittedName>
        <fullName evidence="1">Uncharacterized protein</fullName>
    </submittedName>
</protein>
<keyword evidence="2" id="KW-1185">Reference proteome</keyword>
<dbReference type="Proteomes" id="UP001472677">
    <property type="component" value="Unassembled WGS sequence"/>
</dbReference>
<comment type="caution">
    <text evidence="1">The sequence shown here is derived from an EMBL/GenBank/DDBJ whole genome shotgun (WGS) entry which is preliminary data.</text>
</comment>
<reference evidence="1 2" key="1">
    <citation type="journal article" date="2024" name="G3 (Bethesda)">
        <title>Genome assembly of Hibiscus sabdariffa L. provides insights into metabolisms of medicinal natural products.</title>
        <authorList>
            <person name="Kim T."/>
        </authorList>
    </citation>
    <scope>NUCLEOTIDE SEQUENCE [LARGE SCALE GENOMIC DNA]</scope>
    <source>
        <strain evidence="1">TK-2024</strain>
        <tissue evidence="1">Old leaves</tissue>
    </source>
</reference>
<name>A0ABR2DPZ9_9ROSI</name>
<dbReference type="Pfam" id="PF07795">
    <property type="entry name" value="DUF1635"/>
    <property type="match status" value="1"/>
</dbReference>